<sequence length="406" mass="44536">MHRVHLSLLLLSCLVMACGEENPSESQESQPALGQRSDAVVNGTDMNSADSGFALLQTSHGKCTATLHTNHWLITAKHCLTNYDLTYPHTVSLKMGSETRRPRRFILHPTEDLAIILLTEPFTLFSSDHSFLRPVYSGTAVSLDDYVLQVFGYGYNTPDGTGAGTLRYAELKVDGYADAPHYLLVRPTSGKQLAEGDSGGASIWRGVFDWQCPLQSLPGCIAGISIECSYVAGQTLPPSCTQLPGGYFHDWFYSNIQPTNAATFVSQSVPTEVQAGQPFTVSITLRNSGAAAWTSDREYRLGSQSPQDNNSWGAGGRVGLDLYDLIAPGGTKTFQFTAVAPNLDYTSTIAFQWRMLRENVEWFGDYTPQVFITVRGEYGDTPPDPCDMDPTQCEPPICDTRPWLCD</sequence>
<dbReference type="RefSeq" id="WP_044198337.1">
    <property type="nucleotide sequence ID" value="NZ_JMCB01000024.1"/>
</dbReference>
<dbReference type="OrthoDB" id="6904246at2"/>
<dbReference type="GO" id="GO:0006508">
    <property type="term" value="P:proteolysis"/>
    <property type="evidence" value="ECO:0007669"/>
    <property type="project" value="InterPro"/>
</dbReference>
<dbReference type="InterPro" id="IPR001254">
    <property type="entry name" value="Trypsin_dom"/>
</dbReference>
<dbReference type="PROSITE" id="PS51257">
    <property type="entry name" value="PROKAR_LIPOPROTEIN"/>
    <property type="match status" value="1"/>
</dbReference>
<dbReference type="Pfam" id="PF00089">
    <property type="entry name" value="Trypsin"/>
    <property type="match status" value="1"/>
</dbReference>
<proteinExistence type="predicted"/>
<gene>
    <name evidence="3" type="ORF">DB31_4432</name>
</gene>
<feature type="signal peptide" evidence="1">
    <location>
        <begin position="1"/>
        <end position="17"/>
    </location>
</feature>
<feature type="chain" id="PRO_5001799465" evidence="1">
    <location>
        <begin position="18"/>
        <end position="406"/>
    </location>
</feature>
<dbReference type="Proteomes" id="UP000028725">
    <property type="component" value="Unassembled WGS sequence"/>
</dbReference>
<dbReference type="InterPro" id="IPR043504">
    <property type="entry name" value="Peptidase_S1_PA_chymotrypsin"/>
</dbReference>
<evidence type="ECO:0000313" key="3">
    <source>
        <dbReference type="EMBL" id="KFE61989.1"/>
    </source>
</evidence>
<dbReference type="Gene3D" id="2.60.40.10">
    <property type="entry name" value="Immunoglobulins"/>
    <property type="match status" value="1"/>
</dbReference>
<evidence type="ECO:0000256" key="1">
    <source>
        <dbReference type="SAM" id="SignalP"/>
    </source>
</evidence>
<dbReference type="AlphaFoldDB" id="A0A085W2S6"/>
<feature type="domain" description="Peptidase S1" evidence="2">
    <location>
        <begin position="40"/>
        <end position="257"/>
    </location>
</feature>
<evidence type="ECO:0000313" key="4">
    <source>
        <dbReference type="Proteomes" id="UP000028725"/>
    </source>
</evidence>
<name>A0A085W2S6_9BACT</name>
<protein>
    <submittedName>
        <fullName evidence="3">Putative secreted protein</fullName>
    </submittedName>
</protein>
<comment type="caution">
    <text evidence="3">The sequence shown here is derived from an EMBL/GenBank/DDBJ whole genome shotgun (WGS) entry which is preliminary data.</text>
</comment>
<dbReference type="STRING" id="394096.DB31_4432"/>
<dbReference type="SUPFAM" id="SSF50494">
    <property type="entry name" value="Trypsin-like serine proteases"/>
    <property type="match status" value="1"/>
</dbReference>
<dbReference type="InterPro" id="IPR009003">
    <property type="entry name" value="Peptidase_S1_PA"/>
</dbReference>
<dbReference type="InterPro" id="IPR013783">
    <property type="entry name" value="Ig-like_fold"/>
</dbReference>
<reference evidence="3 4" key="1">
    <citation type="submission" date="2014-04" db="EMBL/GenBank/DDBJ databases">
        <title>Genome assembly of Hyalangium minutum DSM 14724.</title>
        <authorList>
            <person name="Sharma G."/>
            <person name="Subramanian S."/>
        </authorList>
    </citation>
    <scope>NUCLEOTIDE SEQUENCE [LARGE SCALE GENOMIC DNA]</scope>
    <source>
        <strain evidence="3 4">DSM 14724</strain>
    </source>
</reference>
<accession>A0A085W2S6</accession>
<dbReference type="GO" id="GO:0004252">
    <property type="term" value="F:serine-type endopeptidase activity"/>
    <property type="evidence" value="ECO:0007669"/>
    <property type="project" value="InterPro"/>
</dbReference>
<dbReference type="EMBL" id="JMCB01000024">
    <property type="protein sequence ID" value="KFE61989.1"/>
    <property type="molecule type" value="Genomic_DNA"/>
</dbReference>
<organism evidence="3 4">
    <name type="scientific">Hyalangium minutum</name>
    <dbReference type="NCBI Taxonomy" id="394096"/>
    <lineage>
        <taxon>Bacteria</taxon>
        <taxon>Pseudomonadati</taxon>
        <taxon>Myxococcota</taxon>
        <taxon>Myxococcia</taxon>
        <taxon>Myxococcales</taxon>
        <taxon>Cystobacterineae</taxon>
        <taxon>Archangiaceae</taxon>
        <taxon>Hyalangium</taxon>
    </lineage>
</organism>
<dbReference type="Gene3D" id="2.40.10.10">
    <property type="entry name" value="Trypsin-like serine proteases"/>
    <property type="match status" value="1"/>
</dbReference>
<keyword evidence="1" id="KW-0732">Signal</keyword>
<evidence type="ECO:0000259" key="2">
    <source>
        <dbReference type="PROSITE" id="PS50240"/>
    </source>
</evidence>
<keyword evidence="4" id="KW-1185">Reference proteome</keyword>
<dbReference type="PROSITE" id="PS50240">
    <property type="entry name" value="TRYPSIN_DOM"/>
    <property type="match status" value="1"/>
</dbReference>